<evidence type="ECO:0000256" key="10">
    <source>
        <dbReference type="RuleBase" id="RU361274"/>
    </source>
</evidence>
<dbReference type="PANTHER" id="PTHR30616">
    <property type="entry name" value="UNCHARACTERIZED PROTEIN YFIH"/>
    <property type="match status" value="1"/>
</dbReference>
<sequence>MTPVRALNRGAGAAYKARMSDQPPAPLRDPGLNALPGVRHGFFTRRSGVSAGIYESLNCGPGSNDDPETVAENRRRALAALDLPEGALATLHQVHSPDAVVATAPFPREERPRADAVVTRTPGLAVGVLTADCAPVLLADAHAGVVGAAHAGWRGALGGVLDACLARMEGEGADRRCITAAVGPCIGARSYAVSLDFIEPFTDADPANARFFRALPAGDGYLFDLAGYTVAVLEAAGVGTVAALGRDTYADAAHFFSHRRARHRGEPDYGRLLAAIALAG</sequence>
<evidence type="ECO:0000256" key="1">
    <source>
        <dbReference type="ARBA" id="ARBA00000553"/>
    </source>
</evidence>
<accession>A0A1G7LEE8</accession>
<evidence type="ECO:0000256" key="3">
    <source>
        <dbReference type="ARBA" id="ARBA00022679"/>
    </source>
</evidence>
<evidence type="ECO:0000256" key="9">
    <source>
        <dbReference type="ARBA" id="ARBA00049893"/>
    </source>
</evidence>
<dbReference type="CDD" id="cd16833">
    <property type="entry name" value="YfiH"/>
    <property type="match status" value="1"/>
</dbReference>
<dbReference type="Pfam" id="PF02578">
    <property type="entry name" value="Cu-oxidase_4"/>
    <property type="match status" value="1"/>
</dbReference>
<dbReference type="GO" id="GO:0017061">
    <property type="term" value="F:S-methyl-5-thioadenosine phosphorylase activity"/>
    <property type="evidence" value="ECO:0007669"/>
    <property type="project" value="UniProtKB-EC"/>
</dbReference>
<comment type="similarity">
    <text evidence="2 10">Belongs to the purine nucleoside phosphorylase YfiH/LACC1 family.</text>
</comment>
<evidence type="ECO:0000256" key="2">
    <source>
        <dbReference type="ARBA" id="ARBA00007353"/>
    </source>
</evidence>
<gene>
    <name evidence="12" type="ORF">SAMN05216241_101217</name>
</gene>
<keyword evidence="5" id="KW-0378">Hydrolase</keyword>
<evidence type="ECO:0000256" key="8">
    <source>
        <dbReference type="ARBA" id="ARBA00048968"/>
    </source>
</evidence>
<evidence type="ECO:0000256" key="5">
    <source>
        <dbReference type="ARBA" id="ARBA00022801"/>
    </source>
</evidence>
<evidence type="ECO:0000256" key="6">
    <source>
        <dbReference type="ARBA" id="ARBA00022833"/>
    </source>
</evidence>
<evidence type="ECO:0000256" key="4">
    <source>
        <dbReference type="ARBA" id="ARBA00022723"/>
    </source>
</evidence>
<dbReference type="GO" id="GO:0016787">
    <property type="term" value="F:hydrolase activity"/>
    <property type="evidence" value="ECO:0007669"/>
    <property type="project" value="UniProtKB-KW"/>
</dbReference>
<dbReference type="Gene3D" id="3.60.140.10">
    <property type="entry name" value="CNF1/YfiH-like putative cysteine hydrolases"/>
    <property type="match status" value="1"/>
</dbReference>
<dbReference type="InterPro" id="IPR038371">
    <property type="entry name" value="Cu_polyphenol_OxRdtase_sf"/>
</dbReference>
<keyword evidence="13" id="KW-1185">Reference proteome</keyword>
<dbReference type="InterPro" id="IPR011324">
    <property type="entry name" value="Cytotoxic_necrot_fac-like_cat"/>
</dbReference>
<reference evidence="12 13" key="1">
    <citation type="submission" date="2016-10" db="EMBL/GenBank/DDBJ databases">
        <authorList>
            <person name="de Groot N.N."/>
        </authorList>
    </citation>
    <scope>NUCLEOTIDE SEQUENCE [LARGE SCALE GENOMIC DNA]</scope>
    <source>
        <strain evidence="12 13">DSM 25584</strain>
    </source>
</reference>
<comment type="catalytic activity">
    <reaction evidence="8">
        <text>adenosine + phosphate = alpha-D-ribose 1-phosphate + adenine</text>
        <dbReference type="Rhea" id="RHEA:27642"/>
        <dbReference type="ChEBI" id="CHEBI:16335"/>
        <dbReference type="ChEBI" id="CHEBI:16708"/>
        <dbReference type="ChEBI" id="CHEBI:43474"/>
        <dbReference type="ChEBI" id="CHEBI:57720"/>
        <dbReference type="EC" id="2.4.2.1"/>
    </reaction>
    <physiologicalReaction direction="left-to-right" evidence="8">
        <dbReference type="Rhea" id="RHEA:27643"/>
    </physiologicalReaction>
</comment>
<evidence type="ECO:0000256" key="7">
    <source>
        <dbReference type="ARBA" id="ARBA00047989"/>
    </source>
</evidence>
<comment type="catalytic activity">
    <reaction evidence="1">
        <text>inosine + phosphate = alpha-D-ribose 1-phosphate + hypoxanthine</text>
        <dbReference type="Rhea" id="RHEA:27646"/>
        <dbReference type="ChEBI" id="CHEBI:17368"/>
        <dbReference type="ChEBI" id="CHEBI:17596"/>
        <dbReference type="ChEBI" id="CHEBI:43474"/>
        <dbReference type="ChEBI" id="CHEBI:57720"/>
        <dbReference type="EC" id="2.4.2.1"/>
    </reaction>
    <physiologicalReaction direction="left-to-right" evidence="1">
        <dbReference type="Rhea" id="RHEA:27647"/>
    </physiologicalReaction>
</comment>
<dbReference type="EMBL" id="FNCE01000001">
    <property type="protein sequence ID" value="SDF47833.1"/>
    <property type="molecule type" value="Genomic_DNA"/>
</dbReference>
<comment type="catalytic activity">
    <reaction evidence="9">
        <text>S-methyl-5'-thioadenosine + phosphate = 5-(methylsulfanyl)-alpha-D-ribose 1-phosphate + adenine</text>
        <dbReference type="Rhea" id="RHEA:11852"/>
        <dbReference type="ChEBI" id="CHEBI:16708"/>
        <dbReference type="ChEBI" id="CHEBI:17509"/>
        <dbReference type="ChEBI" id="CHEBI:43474"/>
        <dbReference type="ChEBI" id="CHEBI:58533"/>
        <dbReference type="EC" id="2.4.2.28"/>
    </reaction>
    <physiologicalReaction direction="left-to-right" evidence="9">
        <dbReference type="Rhea" id="RHEA:11853"/>
    </physiologicalReaction>
</comment>
<evidence type="ECO:0000313" key="12">
    <source>
        <dbReference type="EMBL" id="SDF47833.1"/>
    </source>
</evidence>
<proteinExistence type="inferred from homology"/>
<name>A0A1G7LEE8_9PROT</name>
<dbReference type="AlphaFoldDB" id="A0A1G7LEE8"/>
<evidence type="ECO:0000256" key="11">
    <source>
        <dbReference type="SAM" id="MobiDB-lite"/>
    </source>
</evidence>
<feature type="region of interest" description="Disordered" evidence="11">
    <location>
        <begin position="1"/>
        <end position="31"/>
    </location>
</feature>
<dbReference type="Proteomes" id="UP000199415">
    <property type="component" value="Unassembled WGS sequence"/>
</dbReference>
<keyword evidence="6" id="KW-0862">Zinc</keyword>
<dbReference type="GO" id="GO:0005507">
    <property type="term" value="F:copper ion binding"/>
    <property type="evidence" value="ECO:0007669"/>
    <property type="project" value="TreeGrafter"/>
</dbReference>
<dbReference type="STRING" id="1082479.SAMN05216241_101217"/>
<dbReference type="InterPro" id="IPR003730">
    <property type="entry name" value="Cu_polyphenol_OxRdtase"/>
</dbReference>
<keyword evidence="3" id="KW-0808">Transferase</keyword>
<organism evidence="12 13">
    <name type="scientific">Limimonas halophila</name>
    <dbReference type="NCBI Taxonomy" id="1082479"/>
    <lineage>
        <taxon>Bacteria</taxon>
        <taxon>Pseudomonadati</taxon>
        <taxon>Pseudomonadota</taxon>
        <taxon>Alphaproteobacteria</taxon>
        <taxon>Rhodospirillales</taxon>
        <taxon>Rhodovibrionaceae</taxon>
        <taxon>Limimonas</taxon>
    </lineage>
</organism>
<keyword evidence="4" id="KW-0479">Metal-binding</keyword>
<dbReference type="SUPFAM" id="SSF64438">
    <property type="entry name" value="CNF1/YfiH-like putative cysteine hydrolases"/>
    <property type="match status" value="1"/>
</dbReference>
<dbReference type="NCBIfam" id="TIGR00726">
    <property type="entry name" value="peptidoglycan editing factor PgeF"/>
    <property type="match status" value="1"/>
</dbReference>
<protein>
    <recommendedName>
        <fullName evidence="10">Purine nucleoside phosphorylase</fullName>
    </recommendedName>
</protein>
<dbReference type="PANTHER" id="PTHR30616:SF2">
    <property type="entry name" value="PURINE NUCLEOSIDE PHOSPHORYLASE LACC1"/>
    <property type="match status" value="1"/>
</dbReference>
<evidence type="ECO:0000313" key="13">
    <source>
        <dbReference type="Proteomes" id="UP000199415"/>
    </source>
</evidence>
<comment type="catalytic activity">
    <reaction evidence="7">
        <text>adenosine + H2O + H(+) = inosine + NH4(+)</text>
        <dbReference type="Rhea" id="RHEA:24408"/>
        <dbReference type="ChEBI" id="CHEBI:15377"/>
        <dbReference type="ChEBI" id="CHEBI:15378"/>
        <dbReference type="ChEBI" id="CHEBI:16335"/>
        <dbReference type="ChEBI" id="CHEBI:17596"/>
        <dbReference type="ChEBI" id="CHEBI:28938"/>
        <dbReference type="EC" id="3.5.4.4"/>
    </reaction>
    <physiologicalReaction direction="left-to-right" evidence="7">
        <dbReference type="Rhea" id="RHEA:24409"/>
    </physiologicalReaction>
</comment>